<dbReference type="AlphaFoldDB" id="A0A4D9DSB6"/>
<evidence type="ECO:0000256" key="6">
    <source>
        <dbReference type="ARBA" id="ARBA00023180"/>
    </source>
</evidence>
<dbReference type="SUPFAM" id="SSF100895">
    <property type="entry name" value="Kazal-type serine protease inhibitors"/>
    <property type="match status" value="4"/>
</dbReference>
<reference evidence="9 10" key="1">
    <citation type="submission" date="2019-04" db="EMBL/GenBank/DDBJ databases">
        <title>Draft genome of the big-headed turtle Platysternon megacephalum.</title>
        <authorList>
            <person name="Gong S."/>
        </authorList>
    </citation>
    <scope>NUCLEOTIDE SEQUENCE [LARGE SCALE GENOMIC DNA]</scope>
    <source>
        <strain evidence="9">DO16091913</strain>
        <tissue evidence="9">Muscle</tissue>
    </source>
</reference>
<dbReference type="PROSITE" id="PS51465">
    <property type="entry name" value="KAZAL_2"/>
    <property type="match status" value="2"/>
</dbReference>
<gene>
    <name evidence="9" type="ORF">DR999_PMT17306</name>
</gene>
<evidence type="ECO:0000256" key="7">
    <source>
        <dbReference type="SAM" id="SignalP"/>
    </source>
</evidence>
<dbReference type="InterPro" id="IPR050159">
    <property type="entry name" value="Kazal-type_SerProtInhib"/>
</dbReference>
<evidence type="ECO:0000256" key="3">
    <source>
        <dbReference type="ARBA" id="ARBA00022690"/>
    </source>
</evidence>
<organism evidence="9 10">
    <name type="scientific">Platysternon megacephalum</name>
    <name type="common">big-headed turtle</name>
    <dbReference type="NCBI Taxonomy" id="55544"/>
    <lineage>
        <taxon>Eukaryota</taxon>
        <taxon>Metazoa</taxon>
        <taxon>Chordata</taxon>
        <taxon>Craniata</taxon>
        <taxon>Vertebrata</taxon>
        <taxon>Euteleostomi</taxon>
        <taxon>Archelosauria</taxon>
        <taxon>Testudinata</taxon>
        <taxon>Testudines</taxon>
        <taxon>Cryptodira</taxon>
        <taxon>Durocryptodira</taxon>
        <taxon>Testudinoidea</taxon>
        <taxon>Platysternidae</taxon>
        <taxon>Platysternon</taxon>
    </lineage>
</organism>
<dbReference type="Gene3D" id="3.30.60.30">
    <property type="match status" value="4"/>
</dbReference>
<dbReference type="InterPro" id="IPR002350">
    <property type="entry name" value="Kazal_dom"/>
</dbReference>
<accession>A0A4D9DSB6</accession>
<dbReference type="PROSITE" id="PS00282">
    <property type="entry name" value="KAZAL_1"/>
    <property type="match status" value="1"/>
</dbReference>
<dbReference type="SMART" id="SM00280">
    <property type="entry name" value="KAZAL"/>
    <property type="match status" value="4"/>
</dbReference>
<evidence type="ECO:0000259" key="8">
    <source>
        <dbReference type="PROSITE" id="PS51465"/>
    </source>
</evidence>
<feature type="domain" description="Kazal-like" evidence="8">
    <location>
        <begin position="289"/>
        <end position="349"/>
    </location>
</feature>
<sequence>MKTAGTFVFLALASFCCFSGVASKDINKLLQDECMEFWPLLRSGHFYCNRDNNPVRGPDGETHTNKCVMCRKMMASQVNNGLTGQGGNVNRSPTITNDCSEYRSQVDANGELTCTKENDPVRDSSGRQHSNKCLMCAAKFKQEAQRGIQFGRNTQQPNVNSMYQNSCSQSGGTSPCSANGQAAQDNSGPNSGCGGTEQGTAQYGGNCGTQSGSNERENQGVGNGIIISVDCRRILHGIKGEAILCRNSWEPVCGTDGKTYSNRCILCSEMTRTGNGITVRSEGECANAAPAKANCSQYPQTKGRVLCTRTSQMVCGTDGVTHSSECMLCDQILKTRAEIGIKHIGACAQK</sequence>
<comment type="subcellular location">
    <subcellularLocation>
        <location evidence="1">Secreted</location>
    </subcellularLocation>
</comment>
<comment type="caution">
    <text evidence="9">The sequence shown here is derived from an EMBL/GenBank/DDBJ whole genome shotgun (WGS) entry which is preliminary data.</text>
</comment>
<name>A0A4D9DSB6_9SAUR</name>
<dbReference type="Proteomes" id="UP000297703">
    <property type="component" value="Unassembled WGS sequence"/>
</dbReference>
<keyword evidence="6" id="KW-0325">Glycoprotein</keyword>
<reference evidence="9 10" key="2">
    <citation type="submission" date="2019-04" db="EMBL/GenBank/DDBJ databases">
        <title>The genome sequence of big-headed turtle.</title>
        <authorList>
            <person name="Gong S."/>
        </authorList>
    </citation>
    <scope>NUCLEOTIDE SEQUENCE [LARGE SCALE GENOMIC DNA]</scope>
    <source>
        <strain evidence="9">DO16091913</strain>
        <tissue evidence="9">Muscle</tissue>
    </source>
</reference>
<dbReference type="GO" id="GO:0005576">
    <property type="term" value="C:extracellular region"/>
    <property type="evidence" value="ECO:0007669"/>
    <property type="project" value="UniProtKB-SubCell"/>
</dbReference>
<keyword evidence="7" id="KW-0732">Signal</keyword>
<keyword evidence="5" id="KW-1015">Disulfide bond</keyword>
<dbReference type="InterPro" id="IPR036058">
    <property type="entry name" value="Kazal_dom_sf"/>
</dbReference>
<keyword evidence="10" id="KW-1185">Reference proteome</keyword>
<dbReference type="STRING" id="55544.A0A4D9DSB6"/>
<dbReference type="PANTHER" id="PTHR47499:SF1">
    <property type="entry name" value="SERINE PROTEASE INHIBITOR KAZAL-TYPE 7"/>
    <property type="match status" value="1"/>
</dbReference>
<keyword evidence="4" id="KW-0722">Serine protease inhibitor</keyword>
<protein>
    <submittedName>
        <fullName evidence="9">Matrix metalloproteinase-23-like</fullName>
    </submittedName>
</protein>
<keyword evidence="3" id="KW-0646">Protease inhibitor</keyword>
<proteinExistence type="predicted"/>
<feature type="chain" id="PRO_5020041433" evidence="7">
    <location>
        <begin position="24"/>
        <end position="350"/>
    </location>
</feature>
<dbReference type="OrthoDB" id="126772at2759"/>
<evidence type="ECO:0000256" key="4">
    <source>
        <dbReference type="ARBA" id="ARBA00022900"/>
    </source>
</evidence>
<dbReference type="GO" id="GO:0004867">
    <property type="term" value="F:serine-type endopeptidase inhibitor activity"/>
    <property type="evidence" value="ECO:0007669"/>
    <property type="project" value="UniProtKB-KW"/>
</dbReference>
<evidence type="ECO:0000313" key="9">
    <source>
        <dbReference type="EMBL" id="TFK00566.1"/>
    </source>
</evidence>
<evidence type="ECO:0000313" key="10">
    <source>
        <dbReference type="Proteomes" id="UP000297703"/>
    </source>
</evidence>
<dbReference type="EMBL" id="QXTE01000266">
    <property type="protein sequence ID" value="TFK00566.1"/>
    <property type="molecule type" value="Genomic_DNA"/>
</dbReference>
<dbReference type="PANTHER" id="PTHR47499">
    <property type="entry name" value="SERINE PROTEASE INHIBITOR KAZAL-TYPE 7 SPINK7"/>
    <property type="match status" value="1"/>
</dbReference>
<keyword evidence="2" id="KW-0964">Secreted</keyword>
<evidence type="ECO:0000256" key="1">
    <source>
        <dbReference type="ARBA" id="ARBA00004613"/>
    </source>
</evidence>
<dbReference type="Pfam" id="PF00050">
    <property type="entry name" value="Kazal_1"/>
    <property type="match status" value="4"/>
</dbReference>
<evidence type="ECO:0000256" key="5">
    <source>
        <dbReference type="ARBA" id="ARBA00023157"/>
    </source>
</evidence>
<feature type="domain" description="Kazal-like" evidence="8">
    <location>
        <begin position="225"/>
        <end position="287"/>
    </location>
</feature>
<feature type="signal peptide" evidence="7">
    <location>
        <begin position="1"/>
        <end position="23"/>
    </location>
</feature>
<evidence type="ECO:0000256" key="2">
    <source>
        <dbReference type="ARBA" id="ARBA00022525"/>
    </source>
</evidence>